<organism evidence="1 2">
    <name type="scientific">Pneumocystis carinii (strain B80)</name>
    <name type="common">Rat pneumocystis pneumonia agent</name>
    <name type="synonym">Pneumocystis carinii f. sp. carinii</name>
    <dbReference type="NCBI Taxonomy" id="1408658"/>
    <lineage>
        <taxon>Eukaryota</taxon>
        <taxon>Fungi</taxon>
        <taxon>Dikarya</taxon>
        <taxon>Ascomycota</taxon>
        <taxon>Taphrinomycotina</taxon>
        <taxon>Pneumocystomycetes</taxon>
        <taxon>Pneumocystaceae</taxon>
        <taxon>Pneumocystis</taxon>
    </lineage>
</organism>
<evidence type="ECO:0000313" key="2">
    <source>
        <dbReference type="Proteomes" id="UP000054454"/>
    </source>
</evidence>
<dbReference type="GeneID" id="28936509"/>
<sequence>MTHIPITTAEYLTHRLHQLACKEANQETDNSCKETRGRDSCSSPSISLLSMFLSSPKAGLPEVSNLDLLSDHESTSGHSTPTPPLMLRFAPKSSVKFVPPSQKPNIHELVHTLSPILQQPYFPHISQVEPVGDKSQYSVRFAAAQKERNMQAQVLRPSKEELIKDSGISTKKILKNGLVEEEKKNMDISDDSKGQSKPSVKILLENVLPKERMSFVGVEDETDDDYEQLEDEEEKEIQEEADDLYESFYRNQNIEETSHNVISQSFEPTSYEEMTATSYDSLKKPTLSLINCVNQSPEYLTTSSKNNKFQDDTDFILGNLDEDQVISPKEGSNIQRSIEESKIITPHDIDPTFPYSDTEESDNPDNSVFEIQQHTLYHHSPPLRIKKNKILSIKSLSGQKKDFHEKEYFKKYFEKSKIHTINIPLHKNNHRKHSKSNNNNKIKYPYGVKEIKKKNSLYNSESFYISF</sequence>
<accession>A0A0W4ZJE2</accession>
<dbReference type="EMBL" id="LFVZ01000007">
    <property type="protein sequence ID" value="KTW28478.1"/>
    <property type="molecule type" value="Genomic_DNA"/>
</dbReference>
<protein>
    <submittedName>
        <fullName evidence="1">Uncharacterized protein</fullName>
    </submittedName>
</protein>
<dbReference type="AlphaFoldDB" id="A0A0W4ZJE2"/>
<name>A0A0W4ZJE2_PNEC8</name>
<proteinExistence type="predicted"/>
<dbReference type="OrthoDB" id="2011769at2759"/>
<keyword evidence="2" id="KW-1185">Reference proteome</keyword>
<gene>
    <name evidence="1" type="ORF">T552_01738</name>
</gene>
<dbReference type="Pfam" id="PF10446">
    <property type="entry name" value="DUF2457"/>
    <property type="match status" value="1"/>
</dbReference>
<dbReference type="InterPro" id="IPR018853">
    <property type="entry name" value="DUF2457"/>
</dbReference>
<dbReference type="RefSeq" id="XP_018226021.1">
    <property type="nucleotide sequence ID" value="XM_018370306.1"/>
</dbReference>
<dbReference type="VEuPathDB" id="FungiDB:T552_01738"/>
<reference evidence="2" key="1">
    <citation type="journal article" date="2016" name="Nat. Commun.">
        <title>Genome analysis of three Pneumocystis species reveals adaptation mechanisms to life exclusively in mammalian hosts.</title>
        <authorList>
            <person name="Ma L."/>
            <person name="Chen Z."/>
            <person name="Huang D.W."/>
            <person name="Kutty G."/>
            <person name="Ishihara M."/>
            <person name="Wang H."/>
            <person name="Abouelleil A."/>
            <person name="Bishop L."/>
            <person name="Davey E."/>
            <person name="Deng R."/>
            <person name="Deng X."/>
            <person name="Fan L."/>
            <person name="Fantoni G."/>
            <person name="Fitzgerald M."/>
            <person name="Gogineni E."/>
            <person name="Goldberg J.M."/>
            <person name="Handley G."/>
            <person name="Hu X."/>
            <person name="Huber C."/>
            <person name="Jiao X."/>
            <person name="Jones K."/>
            <person name="Levin J.Z."/>
            <person name="Liu Y."/>
            <person name="Macdonald P."/>
            <person name="Melnikov A."/>
            <person name="Raley C."/>
            <person name="Sassi M."/>
            <person name="Sherman B.T."/>
            <person name="Song X."/>
            <person name="Sykes S."/>
            <person name="Tran B."/>
            <person name="Walsh L."/>
            <person name="Xia Y."/>
            <person name="Yang J."/>
            <person name="Young S."/>
            <person name="Zeng Q."/>
            <person name="Zheng X."/>
            <person name="Stephens R."/>
            <person name="Nusbaum C."/>
            <person name="Birren B.W."/>
            <person name="Azadi P."/>
            <person name="Lempicki R.A."/>
            <person name="Cuomo C.A."/>
            <person name="Kovacs J.A."/>
        </authorList>
    </citation>
    <scope>NUCLEOTIDE SEQUENCE [LARGE SCALE GENOMIC DNA]</scope>
    <source>
        <strain evidence="2">B80</strain>
    </source>
</reference>
<evidence type="ECO:0000313" key="1">
    <source>
        <dbReference type="EMBL" id="KTW28478.1"/>
    </source>
</evidence>
<dbReference type="Proteomes" id="UP000054454">
    <property type="component" value="Unassembled WGS sequence"/>
</dbReference>
<comment type="caution">
    <text evidence="1">The sequence shown here is derived from an EMBL/GenBank/DDBJ whole genome shotgun (WGS) entry which is preliminary data.</text>
</comment>